<organism evidence="2 3">
    <name type="scientific">Spiroplasma clarkii</name>
    <dbReference type="NCBI Taxonomy" id="2139"/>
    <lineage>
        <taxon>Bacteria</taxon>
        <taxon>Bacillati</taxon>
        <taxon>Mycoplasmatota</taxon>
        <taxon>Mollicutes</taxon>
        <taxon>Entomoplasmatales</taxon>
        <taxon>Spiroplasmataceae</taxon>
        <taxon>Spiroplasma</taxon>
    </lineage>
</organism>
<dbReference type="InterPro" id="IPR036188">
    <property type="entry name" value="FAD/NAD-bd_sf"/>
</dbReference>
<dbReference type="InterPro" id="IPR052745">
    <property type="entry name" value="G3P_Oxidase/Oxidoreductase"/>
</dbReference>
<dbReference type="Gene3D" id="3.50.50.60">
    <property type="entry name" value="FAD/NAD(P)-binding domain"/>
    <property type="match status" value="1"/>
</dbReference>
<reference evidence="2 3" key="1">
    <citation type="submission" date="2017-11" db="EMBL/GenBank/DDBJ databases">
        <title>Complete genome sequence of Spiroplasma clarkii CN-5 (DSM 19994).</title>
        <authorList>
            <person name="Tsai Y.-M."/>
            <person name="Chang A."/>
            <person name="Lo W.-S."/>
            <person name="Kuo C.-H."/>
        </authorList>
    </citation>
    <scope>NUCLEOTIDE SEQUENCE [LARGE SCALE GENOMIC DNA]</scope>
    <source>
        <strain evidence="2 3">CN-5</strain>
    </source>
</reference>
<keyword evidence="3" id="KW-1185">Reference proteome</keyword>
<dbReference type="NCBIfam" id="NF033460">
    <property type="entry name" value="glycerol3P_ox_II"/>
    <property type="match status" value="1"/>
</dbReference>
<dbReference type="AlphaFoldDB" id="A0A1Y0KYP9"/>
<sequence length="382" mass="41896">MKYDVCIIGAGVIGASVARELAKYNLKTVVLEANPSFAQETSQGNSGLIHGGFDPKPEKINAKLNQEGKKLFAEHWFKELDFKHAPVNSIVLAFNEAEEKNLEELIQRGIKNGCTEQEIKIINQDVLQKLEPNINPNVKKALLCTSSVVLDPVELTGVLLKNAIKNGTEVKFSEKVIGIEKPSDFKITTNKGVYEAKVIINCAGHYADEIAKLAGYPDFELTTKRGEYIVLNQTKANSVNNVLFMVPDIHGKGVIVAPTLTGKVLVGPTAVDGVPKDETRLITREMEDHIKAIGLKIIPGLDMSKICLRFSGSRPIYKETDDFYIKTAKADQNFINVAGMKSPALSAAPAIAAMVEKMLGAVLPLDPKANWDRFEKNVFYNS</sequence>
<dbReference type="Proteomes" id="UP000231179">
    <property type="component" value="Chromosome"/>
</dbReference>
<dbReference type="RefSeq" id="WP_100255175.1">
    <property type="nucleotide sequence ID" value="NZ_CP015819.1"/>
</dbReference>
<dbReference type="SUPFAM" id="SSF51905">
    <property type="entry name" value="FAD/NAD(P)-binding domain"/>
    <property type="match status" value="1"/>
</dbReference>
<dbReference type="PANTHER" id="PTHR42720:SF1">
    <property type="entry name" value="GLYCEROL 3-PHOSPHATE OXIDASE"/>
    <property type="match status" value="1"/>
</dbReference>
<dbReference type="KEGG" id="scla:SCLARK_0029"/>
<feature type="domain" description="FAD dependent oxidoreductase" evidence="1">
    <location>
        <begin position="4"/>
        <end position="355"/>
    </location>
</feature>
<evidence type="ECO:0000313" key="3">
    <source>
        <dbReference type="Proteomes" id="UP000231179"/>
    </source>
</evidence>
<evidence type="ECO:0000313" key="2">
    <source>
        <dbReference type="EMBL" id="ATX71649.1"/>
    </source>
</evidence>
<accession>A0A1Y0KYP9</accession>
<proteinExistence type="predicted"/>
<dbReference type="PANTHER" id="PTHR42720">
    <property type="entry name" value="GLYCEROL-3-PHOSPHATE DEHYDROGENASE"/>
    <property type="match status" value="1"/>
</dbReference>
<dbReference type="Pfam" id="PF01266">
    <property type="entry name" value="DAO"/>
    <property type="match status" value="1"/>
</dbReference>
<dbReference type="Gene3D" id="3.30.9.10">
    <property type="entry name" value="D-Amino Acid Oxidase, subunit A, domain 2"/>
    <property type="match status" value="1"/>
</dbReference>
<protein>
    <submittedName>
        <fullName evidence="2">Glycerol-3-phosphate oxidase</fullName>
    </submittedName>
</protein>
<dbReference type="OrthoDB" id="9801699at2"/>
<dbReference type="InterPro" id="IPR006076">
    <property type="entry name" value="FAD-dep_OxRdtase"/>
</dbReference>
<name>A0A1Y0KYP9_9MOLU</name>
<dbReference type="EMBL" id="CP024870">
    <property type="protein sequence ID" value="ATX71649.1"/>
    <property type="molecule type" value="Genomic_DNA"/>
</dbReference>
<evidence type="ECO:0000259" key="1">
    <source>
        <dbReference type="Pfam" id="PF01266"/>
    </source>
</evidence>
<gene>
    <name evidence="2" type="primary">glpO</name>
    <name evidence="2" type="ORF">SCLAR_v1c13510</name>
</gene>